<evidence type="ECO:0000313" key="2">
    <source>
        <dbReference type="EMBL" id="GIH71885.1"/>
    </source>
</evidence>
<dbReference type="Gene3D" id="1.10.260.40">
    <property type="entry name" value="lambda repressor-like DNA-binding domains"/>
    <property type="match status" value="1"/>
</dbReference>
<dbReference type="AlphaFoldDB" id="A0A8J3W169"/>
<dbReference type="CDD" id="cd00093">
    <property type="entry name" value="HTH_XRE"/>
    <property type="match status" value="1"/>
</dbReference>
<dbReference type="RefSeq" id="WP_204017563.1">
    <property type="nucleotide sequence ID" value="NZ_BOOG01000041.1"/>
</dbReference>
<feature type="domain" description="HTH cro/C1-type" evidence="1">
    <location>
        <begin position="31"/>
        <end position="85"/>
    </location>
</feature>
<comment type="caution">
    <text evidence="2">The sequence shown here is derived from an EMBL/GenBank/DDBJ whole genome shotgun (WGS) entry which is preliminary data.</text>
</comment>
<gene>
    <name evidence="2" type="ORF">Mth01_41380</name>
</gene>
<dbReference type="PROSITE" id="PS50943">
    <property type="entry name" value="HTH_CROC1"/>
    <property type="match status" value="1"/>
</dbReference>
<dbReference type="Pfam" id="PF01381">
    <property type="entry name" value="HTH_3"/>
    <property type="match status" value="1"/>
</dbReference>
<evidence type="ECO:0000313" key="3">
    <source>
        <dbReference type="Proteomes" id="UP000610966"/>
    </source>
</evidence>
<dbReference type="SUPFAM" id="SSF47413">
    <property type="entry name" value="lambda repressor-like DNA-binding domains"/>
    <property type="match status" value="1"/>
</dbReference>
<sequence>MRSLYERVTATLKGARAVAAARLRHEVLALLHQAQLASRMTQSDVARELGVRRSAANQVFRGDGNIRTNTLAEYLHAMGFEADLRLVRAGEPRQAALEQRAVRPAFEDWRIRRPQPTTSGVFVTNEGDDRPVLVRWAATGRTESFRVEAEVTTLPAANSFTPLGKRMFTT</sequence>
<dbReference type="InterPro" id="IPR001387">
    <property type="entry name" value="Cro/C1-type_HTH"/>
</dbReference>
<dbReference type="InterPro" id="IPR010982">
    <property type="entry name" value="Lambda_DNA-bd_dom_sf"/>
</dbReference>
<protein>
    <recommendedName>
        <fullName evidence="1">HTH cro/C1-type domain-containing protein</fullName>
    </recommendedName>
</protein>
<reference evidence="2" key="1">
    <citation type="submission" date="2021-01" db="EMBL/GenBank/DDBJ databases">
        <title>Whole genome shotgun sequence of Sphaerimonospora thailandensis NBRC 107569.</title>
        <authorList>
            <person name="Komaki H."/>
            <person name="Tamura T."/>
        </authorList>
    </citation>
    <scope>NUCLEOTIDE SEQUENCE</scope>
    <source>
        <strain evidence="2">NBRC 107569</strain>
    </source>
</reference>
<name>A0A8J3W169_9ACTN</name>
<dbReference type="EMBL" id="BOOG01000041">
    <property type="protein sequence ID" value="GIH71885.1"/>
    <property type="molecule type" value="Genomic_DNA"/>
</dbReference>
<organism evidence="2 3">
    <name type="scientific">Sphaerimonospora thailandensis</name>
    <dbReference type="NCBI Taxonomy" id="795644"/>
    <lineage>
        <taxon>Bacteria</taxon>
        <taxon>Bacillati</taxon>
        <taxon>Actinomycetota</taxon>
        <taxon>Actinomycetes</taxon>
        <taxon>Streptosporangiales</taxon>
        <taxon>Streptosporangiaceae</taxon>
        <taxon>Sphaerimonospora</taxon>
    </lineage>
</organism>
<dbReference type="GO" id="GO:0003677">
    <property type="term" value="F:DNA binding"/>
    <property type="evidence" value="ECO:0007669"/>
    <property type="project" value="InterPro"/>
</dbReference>
<dbReference type="Proteomes" id="UP000610966">
    <property type="component" value="Unassembled WGS sequence"/>
</dbReference>
<proteinExistence type="predicted"/>
<keyword evidence="3" id="KW-1185">Reference proteome</keyword>
<evidence type="ECO:0000259" key="1">
    <source>
        <dbReference type="PROSITE" id="PS50943"/>
    </source>
</evidence>
<accession>A0A8J3W169</accession>